<proteinExistence type="predicted"/>
<feature type="coiled-coil region" evidence="6">
    <location>
        <begin position="391"/>
        <end position="436"/>
    </location>
</feature>
<feature type="transmembrane region" description="Helical" evidence="8">
    <location>
        <begin position="322"/>
        <end position="339"/>
    </location>
</feature>
<evidence type="ECO:0000256" key="3">
    <source>
        <dbReference type="ARBA" id="ARBA00022679"/>
    </source>
</evidence>
<dbReference type="GO" id="GO:0000160">
    <property type="term" value="P:phosphorelay signal transduction system"/>
    <property type="evidence" value="ECO:0007669"/>
    <property type="project" value="UniProtKB-KW"/>
</dbReference>
<dbReference type="EMBL" id="JAAGOH010000016">
    <property type="protein sequence ID" value="NDY92290.1"/>
    <property type="molecule type" value="Genomic_DNA"/>
</dbReference>
<feature type="transmembrane region" description="Helical" evidence="8">
    <location>
        <begin position="375"/>
        <end position="394"/>
    </location>
</feature>
<evidence type="ECO:0000256" key="8">
    <source>
        <dbReference type="SAM" id="Phobius"/>
    </source>
</evidence>
<evidence type="ECO:0000259" key="9">
    <source>
        <dbReference type="PROSITE" id="PS50109"/>
    </source>
</evidence>
<feature type="region of interest" description="Disordered" evidence="7">
    <location>
        <begin position="41"/>
        <end position="69"/>
    </location>
</feature>
<name>A0A7C9PJ46_9BURK</name>
<organism evidence="10 11">
    <name type="scientific">Ideonella livida</name>
    <dbReference type="NCBI Taxonomy" id="2707176"/>
    <lineage>
        <taxon>Bacteria</taxon>
        <taxon>Pseudomonadati</taxon>
        <taxon>Pseudomonadota</taxon>
        <taxon>Betaproteobacteria</taxon>
        <taxon>Burkholderiales</taxon>
        <taxon>Sphaerotilaceae</taxon>
        <taxon>Ideonella</taxon>
    </lineage>
</organism>
<dbReference type="Pfam" id="PF07695">
    <property type="entry name" value="7TMR-DISM_7TM"/>
    <property type="match status" value="1"/>
</dbReference>
<dbReference type="InterPro" id="IPR036890">
    <property type="entry name" value="HATPase_C_sf"/>
</dbReference>
<dbReference type="SUPFAM" id="SSF55874">
    <property type="entry name" value="ATPase domain of HSP90 chaperone/DNA topoisomerase II/histidine kinase"/>
    <property type="match status" value="1"/>
</dbReference>
<evidence type="ECO:0000256" key="1">
    <source>
        <dbReference type="ARBA" id="ARBA00000085"/>
    </source>
</evidence>
<feature type="domain" description="Histidine kinase" evidence="9">
    <location>
        <begin position="445"/>
        <end position="630"/>
    </location>
</feature>
<dbReference type="InterPro" id="IPR005467">
    <property type="entry name" value="His_kinase_dom"/>
</dbReference>
<evidence type="ECO:0000256" key="5">
    <source>
        <dbReference type="ARBA" id="ARBA00023012"/>
    </source>
</evidence>
<dbReference type="AlphaFoldDB" id="A0A7C9PJ46"/>
<gene>
    <name evidence="10" type="ORF">G3A44_13965</name>
</gene>
<dbReference type="PANTHER" id="PTHR24421">
    <property type="entry name" value="NITRATE/NITRITE SENSOR PROTEIN NARX-RELATED"/>
    <property type="match status" value="1"/>
</dbReference>
<dbReference type="CDD" id="cd16917">
    <property type="entry name" value="HATPase_UhpB-NarQ-NarX-like"/>
    <property type="match status" value="1"/>
</dbReference>
<dbReference type="SMART" id="SM00387">
    <property type="entry name" value="HATPase_c"/>
    <property type="match status" value="1"/>
</dbReference>
<protein>
    <recommendedName>
        <fullName evidence="2">histidine kinase</fullName>
        <ecNumber evidence="2">2.7.13.3</ecNumber>
    </recommendedName>
</protein>
<comment type="caution">
    <text evidence="10">The sequence shown here is derived from an EMBL/GenBank/DDBJ whole genome shotgun (WGS) entry which is preliminary data.</text>
</comment>
<evidence type="ECO:0000256" key="2">
    <source>
        <dbReference type="ARBA" id="ARBA00012438"/>
    </source>
</evidence>
<keyword evidence="8" id="KW-0472">Membrane</keyword>
<keyword evidence="8" id="KW-0812">Transmembrane</keyword>
<dbReference type="InterPro" id="IPR011623">
    <property type="entry name" value="7TMR_DISM_rcpt_extracell_dom1"/>
</dbReference>
<sequence length="635" mass="69654">MLTLLLALTAAVLWVASDGWLGPGSRSAEFGELRAYTTLSTQAPGPRQGGLEPRVPPPSPGSGAWQPAGLPTQVRGDPGQQGFRLTWYALSFRAPPALAAQEGGPLALYVPRISHGAVQVLRLEEGRWIVRWDGSDLAREQWNRPLLVQVGEMPPGGEPLQLALRVSHAAGETHAITTAMVGPLTELQPLAERRELLQRVLPLISSLAFLSLGLVALFHWLGDPHERAYLYFSLTALAWTARNHAFFGVPPADPFWRQWLGWLHGVSLSWVMLFILLFALRFGTRPPAVRLSGLVLAVVLVSAVSAPWSGGEFPAMEALRPWLSAGLAASMLALLGWQARHAGTELRLLAGALGLTALAAVHDQALALGLVPPDAIYLLPLASLLIFLAFLQAAQLRYAQAVRQVETANQQLEDRLRQRESELQANHERLRQVERDQALLRERQRLMHDMHDGLGSTLMSTLVVVEQGRLEREEVVELLRECVDDLRLVIDSLEPVEQDLLTLLASLRHRLGRRLEGAGLALHWQVQDVPPLAWLHPPDALQILRLVQEALTNVLKHSRASQVSIEVHQQGEDIEVAIVDDGVGFDPDQVVPGRGLRHLGQRAARLGAHVQVRSAPGQGTRVQLLLPLHRSAPGH</sequence>
<dbReference type="InterPro" id="IPR003594">
    <property type="entry name" value="HATPase_dom"/>
</dbReference>
<dbReference type="Gene3D" id="3.30.565.10">
    <property type="entry name" value="Histidine kinase-like ATPase, C-terminal domain"/>
    <property type="match status" value="1"/>
</dbReference>
<evidence type="ECO:0000313" key="11">
    <source>
        <dbReference type="Proteomes" id="UP000484255"/>
    </source>
</evidence>
<feature type="transmembrane region" description="Helical" evidence="8">
    <location>
        <begin position="346"/>
        <end position="369"/>
    </location>
</feature>
<reference evidence="10 11" key="1">
    <citation type="submission" date="2020-02" db="EMBL/GenBank/DDBJ databases">
        <title>Ideonella bacterium strain TBM-1.</title>
        <authorList>
            <person name="Chen W.-M."/>
        </authorList>
    </citation>
    <scope>NUCLEOTIDE SEQUENCE [LARGE SCALE GENOMIC DNA]</scope>
    <source>
        <strain evidence="10 11">TBM-1</strain>
    </source>
</reference>
<comment type="catalytic activity">
    <reaction evidence="1">
        <text>ATP + protein L-histidine = ADP + protein N-phospho-L-histidine.</text>
        <dbReference type="EC" id="2.7.13.3"/>
    </reaction>
</comment>
<dbReference type="PROSITE" id="PS50109">
    <property type="entry name" value="HIS_KIN"/>
    <property type="match status" value="1"/>
</dbReference>
<keyword evidence="5" id="KW-0902">Two-component regulatory system</keyword>
<dbReference type="InterPro" id="IPR050482">
    <property type="entry name" value="Sensor_HK_TwoCompSys"/>
</dbReference>
<evidence type="ECO:0000256" key="6">
    <source>
        <dbReference type="SAM" id="Coils"/>
    </source>
</evidence>
<keyword evidence="4" id="KW-0418">Kinase</keyword>
<evidence type="ECO:0000313" key="10">
    <source>
        <dbReference type="EMBL" id="NDY92290.1"/>
    </source>
</evidence>
<evidence type="ECO:0000256" key="7">
    <source>
        <dbReference type="SAM" id="MobiDB-lite"/>
    </source>
</evidence>
<dbReference type="PANTHER" id="PTHR24421:SF10">
    <property type="entry name" value="NITRATE_NITRITE SENSOR PROTEIN NARQ"/>
    <property type="match status" value="1"/>
</dbReference>
<dbReference type="Pfam" id="PF02518">
    <property type="entry name" value="HATPase_c"/>
    <property type="match status" value="1"/>
</dbReference>
<keyword evidence="6" id="KW-0175">Coiled coil</keyword>
<feature type="transmembrane region" description="Helical" evidence="8">
    <location>
        <begin position="200"/>
        <end position="221"/>
    </location>
</feature>
<evidence type="ECO:0000256" key="4">
    <source>
        <dbReference type="ARBA" id="ARBA00022777"/>
    </source>
</evidence>
<dbReference type="Proteomes" id="UP000484255">
    <property type="component" value="Unassembled WGS sequence"/>
</dbReference>
<keyword evidence="8" id="KW-1133">Transmembrane helix</keyword>
<feature type="transmembrane region" description="Helical" evidence="8">
    <location>
        <begin position="259"/>
        <end position="279"/>
    </location>
</feature>
<keyword evidence="11" id="KW-1185">Reference proteome</keyword>
<keyword evidence="3" id="KW-0808">Transferase</keyword>
<accession>A0A7C9PJ46</accession>
<feature type="transmembrane region" description="Helical" evidence="8">
    <location>
        <begin position="291"/>
        <end position="310"/>
    </location>
</feature>
<dbReference type="GO" id="GO:0004673">
    <property type="term" value="F:protein histidine kinase activity"/>
    <property type="evidence" value="ECO:0007669"/>
    <property type="project" value="UniProtKB-EC"/>
</dbReference>
<dbReference type="RefSeq" id="WP_163458140.1">
    <property type="nucleotide sequence ID" value="NZ_JAAGOH010000016.1"/>
</dbReference>
<dbReference type="EC" id="2.7.13.3" evidence="2"/>
<feature type="transmembrane region" description="Helical" evidence="8">
    <location>
        <begin position="228"/>
        <end position="247"/>
    </location>
</feature>